<gene>
    <name evidence="1" type="ORF">J7E47_02930</name>
</gene>
<organism evidence="1 2">
    <name type="scientific">Pseudomonas fluorescens</name>
    <dbReference type="NCBI Taxonomy" id="294"/>
    <lineage>
        <taxon>Bacteria</taxon>
        <taxon>Pseudomonadati</taxon>
        <taxon>Pseudomonadota</taxon>
        <taxon>Gammaproteobacteria</taxon>
        <taxon>Pseudomonadales</taxon>
        <taxon>Pseudomonadaceae</taxon>
        <taxon>Pseudomonas</taxon>
    </lineage>
</organism>
<sequence>MSNPVLVLHRRVKTLDRGILHCREIELHLTEDGRHLLLSRYLELYSQDQASACDIQSYRVPLASMIRWMVSHGERVSPLVR</sequence>
<evidence type="ECO:0000313" key="2">
    <source>
        <dbReference type="Proteomes" id="UP000692896"/>
    </source>
</evidence>
<comment type="caution">
    <text evidence="1">The sequence shown here is derived from an EMBL/GenBank/DDBJ whole genome shotgun (WGS) entry which is preliminary data.</text>
</comment>
<evidence type="ECO:0000313" key="1">
    <source>
        <dbReference type="EMBL" id="MBT2327674.1"/>
    </source>
</evidence>
<dbReference type="EMBL" id="JAGGOB010000007">
    <property type="protein sequence ID" value="MBT2327674.1"/>
    <property type="molecule type" value="Genomic_DNA"/>
</dbReference>
<protein>
    <submittedName>
        <fullName evidence="1">Uncharacterized protein</fullName>
    </submittedName>
</protein>
<proteinExistence type="predicted"/>
<dbReference type="Proteomes" id="UP000692896">
    <property type="component" value="Unassembled WGS sequence"/>
</dbReference>
<reference evidence="1" key="1">
    <citation type="submission" date="2021-03" db="EMBL/GenBank/DDBJ databases">
        <title>Genomic analysis provides insights into the functional capacity of soil bacteria communities inhabiting an altitudinal gradient in the Atacama Desert.</title>
        <authorList>
            <person name="Gonzalez M."/>
            <person name="Maldonado J."/>
            <person name="Maza F."/>
            <person name="Hodar C."/>
            <person name="Cortes M."/>
            <person name="Palma R."/>
            <person name="Andreani C."/>
            <person name="Gaete A."/>
            <person name="Vasquez-Dean J."/>
            <person name="Acuna V."/>
            <person name="Aguado M."/>
            <person name="Mandakovic D."/>
            <person name="Latorre M."/>
            <person name="Orellana A."/>
            <person name="Gutierrez R."/>
            <person name="Montecino M."/>
            <person name="Allende M."/>
            <person name="Maass A."/>
            <person name="Cambiazo V."/>
        </authorList>
    </citation>
    <scope>NUCLEOTIDE SEQUENCE</scope>
    <source>
        <strain evidence="1">ISL-25</strain>
    </source>
</reference>
<dbReference type="AlphaFoldDB" id="A0A944DFZ1"/>
<accession>A0A944DFZ1</accession>
<name>A0A944DFZ1_PSEFL</name>
<dbReference type="RefSeq" id="WP_214912726.1">
    <property type="nucleotide sequence ID" value="NZ_JAGGNX010000004.1"/>
</dbReference>